<protein>
    <submittedName>
        <fullName evidence="2">Uncharacterized protein</fullName>
    </submittedName>
</protein>
<evidence type="ECO:0000313" key="3">
    <source>
        <dbReference type="Proteomes" id="UP000652761"/>
    </source>
</evidence>
<dbReference type="Proteomes" id="UP000652761">
    <property type="component" value="Unassembled WGS sequence"/>
</dbReference>
<gene>
    <name evidence="2" type="ORF">Taro_012943</name>
</gene>
<keyword evidence="3" id="KW-1185">Reference proteome</keyword>
<evidence type="ECO:0000313" key="2">
    <source>
        <dbReference type="EMBL" id="MQL80497.1"/>
    </source>
</evidence>
<feature type="compositionally biased region" description="Basic and acidic residues" evidence="1">
    <location>
        <begin position="50"/>
        <end position="66"/>
    </location>
</feature>
<accession>A0A843UE80</accession>
<feature type="compositionally biased region" description="Polar residues" evidence="1">
    <location>
        <begin position="35"/>
        <end position="49"/>
    </location>
</feature>
<organism evidence="2 3">
    <name type="scientific">Colocasia esculenta</name>
    <name type="common">Wild taro</name>
    <name type="synonym">Arum esculentum</name>
    <dbReference type="NCBI Taxonomy" id="4460"/>
    <lineage>
        <taxon>Eukaryota</taxon>
        <taxon>Viridiplantae</taxon>
        <taxon>Streptophyta</taxon>
        <taxon>Embryophyta</taxon>
        <taxon>Tracheophyta</taxon>
        <taxon>Spermatophyta</taxon>
        <taxon>Magnoliopsida</taxon>
        <taxon>Liliopsida</taxon>
        <taxon>Araceae</taxon>
        <taxon>Aroideae</taxon>
        <taxon>Colocasieae</taxon>
        <taxon>Colocasia</taxon>
    </lineage>
</organism>
<dbReference type="EMBL" id="NMUH01000511">
    <property type="protein sequence ID" value="MQL80497.1"/>
    <property type="molecule type" value="Genomic_DNA"/>
</dbReference>
<dbReference type="AlphaFoldDB" id="A0A843UE80"/>
<sequence length="92" mass="9755">MCKREEREGGAGASSRSSVRPLDVSTRAPDADGISSFSTCLPDLSSTMCQREEREGGGRPGRERGGGRPGLSLELGPGFNSQRIFIDTTPIV</sequence>
<evidence type="ECO:0000256" key="1">
    <source>
        <dbReference type="SAM" id="MobiDB-lite"/>
    </source>
</evidence>
<reference evidence="2" key="1">
    <citation type="submission" date="2017-07" db="EMBL/GenBank/DDBJ databases">
        <title>Taro Niue Genome Assembly and Annotation.</title>
        <authorList>
            <person name="Atibalentja N."/>
            <person name="Keating K."/>
            <person name="Fields C.J."/>
        </authorList>
    </citation>
    <scope>NUCLEOTIDE SEQUENCE</scope>
    <source>
        <strain evidence="2">Niue_2</strain>
        <tissue evidence="2">Leaf</tissue>
    </source>
</reference>
<name>A0A843UE80_COLES</name>
<comment type="caution">
    <text evidence="2">The sequence shown here is derived from an EMBL/GenBank/DDBJ whole genome shotgun (WGS) entry which is preliminary data.</text>
</comment>
<proteinExistence type="predicted"/>
<feature type="region of interest" description="Disordered" evidence="1">
    <location>
        <begin position="1"/>
        <end position="78"/>
    </location>
</feature>